<accession>A4J7G0</accession>
<dbReference type="Proteomes" id="UP000001556">
    <property type="component" value="Chromosome"/>
</dbReference>
<dbReference type="STRING" id="349161.Dred_2503"/>
<protein>
    <submittedName>
        <fullName evidence="2">Stage II sporulation P family protein</fullName>
    </submittedName>
</protein>
<evidence type="ECO:0000256" key="1">
    <source>
        <dbReference type="SAM" id="MobiDB-lite"/>
    </source>
</evidence>
<keyword evidence="3" id="KW-1185">Reference proteome</keyword>
<dbReference type="HOGENOM" id="CLU_040895_1_0_9"/>
<organism evidence="2 3">
    <name type="scientific">Desulforamulus reducens (strain ATCC BAA-1160 / DSM 100696 / MI-1)</name>
    <name type="common">Desulfotomaculum reducens</name>
    <dbReference type="NCBI Taxonomy" id="349161"/>
    <lineage>
        <taxon>Bacteria</taxon>
        <taxon>Bacillati</taxon>
        <taxon>Bacillota</taxon>
        <taxon>Clostridia</taxon>
        <taxon>Eubacteriales</taxon>
        <taxon>Peptococcaceae</taxon>
        <taxon>Desulforamulus</taxon>
    </lineage>
</organism>
<proteinExistence type="predicted"/>
<evidence type="ECO:0000313" key="2">
    <source>
        <dbReference type="EMBL" id="ABO51013.1"/>
    </source>
</evidence>
<dbReference type="NCBIfam" id="TIGR02867">
    <property type="entry name" value="spore_II_P"/>
    <property type="match status" value="1"/>
</dbReference>
<dbReference type="EMBL" id="CP000612">
    <property type="protein sequence ID" value="ABO51013.1"/>
    <property type="molecule type" value="Genomic_DNA"/>
</dbReference>
<name>A4J7G0_DESRM</name>
<dbReference type="InterPro" id="IPR010897">
    <property type="entry name" value="Spore_II_P"/>
</dbReference>
<dbReference type="Pfam" id="PF07454">
    <property type="entry name" value="SpoIIP"/>
    <property type="match status" value="1"/>
</dbReference>
<feature type="region of interest" description="Disordered" evidence="1">
    <location>
        <begin position="297"/>
        <end position="330"/>
    </location>
</feature>
<dbReference type="AlphaFoldDB" id="A4J7G0"/>
<evidence type="ECO:0000313" key="3">
    <source>
        <dbReference type="Proteomes" id="UP000001556"/>
    </source>
</evidence>
<dbReference type="eggNOG" id="COG0860">
    <property type="taxonomic scope" value="Bacteria"/>
</dbReference>
<gene>
    <name evidence="2" type="ordered locus">Dred_2503</name>
</gene>
<dbReference type="KEGG" id="drm:Dred_2503"/>
<sequence length="330" mass="36470">MVNAVDWVFSKISQDPRSMILTTMPALAWQDTPEEMERPGPALWYWLAGVTRFNLTPESILQAQIPMLAQVQGTAVITVSSETAGLEEPPLVENLSKDVLVGIYNTHTGETYSLTDGTDRLTGKQGGVVLVAKEVQRQLAEKHAIRVALSDKVHDARYATSYLESEKTVRQLVANNPSMITMLDIHRDAGRSRENCLVEVKGKKTAPILIIVGSDARLPFPNWKQNYQFACKLADKLDQLYPGLCLGVRVKEGRYNQFLHPGAILVEVGSDNNSLEEAKTSAVMLADALAEIIKEELKKRDGQDQTKPALKEPSAKETNEGSEDKIEKSV</sequence>
<reference evidence="2 3" key="1">
    <citation type="submission" date="2007-03" db="EMBL/GenBank/DDBJ databases">
        <title>Complete sequence of Desulfotomaculum reducens MI-1.</title>
        <authorList>
            <consortium name="US DOE Joint Genome Institute"/>
            <person name="Copeland A."/>
            <person name="Lucas S."/>
            <person name="Lapidus A."/>
            <person name="Barry K."/>
            <person name="Detter J.C."/>
            <person name="Glavina del Rio T."/>
            <person name="Hammon N."/>
            <person name="Israni S."/>
            <person name="Dalin E."/>
            <person name="Tice H."/>
            <person name="Pitluck S."/>
            <person name="Sims D."/>
            <person name="Brettin T."/>
            <person name="Bruce D."/>
            <person name="Han C."/>
            <person name="Tapia R."/>
            <person name="Schmutz J."/>
            <person name="Larimer F."/>
            <person name="Land M."/>
            <person name="Hauser L."/>
            <person name="Kyrpides N."/>
            <person name="Kim E."/>
            <person name="Tebo B.M."/>
            <person name="Richardson P."/>
        </authorList>
    </citation>
    <scope>NUCLEOTIDE SEQUENCE [LARGE SCALE GENOMIC DNA]</scope>
    <source>
        <strain evidence="2 3">MI-1</strain>
    </source>
</reference>